<organism evidence="2 3">
    <name type="scientific">Babesia microti (strain RI)</name>
    <dbReference type="NCBI Taxonomy" id="1133968"/>
    <lineage>
        <taxon>Eukaryota</taxon>
        <taxon>Sar</taxon>
        <taxon>Alveolata</taxon>
        <taxon>Apicomplexa</taxon>
        <taxon>Aconoidasida</taxon>
        <taxon>Piroplasmida</taxon>
        <taxon>Babesiidae</taxon>
        <taxon>Babesia</taxon>
    </lineage>
</organism>
<protein>
    <recommendedName>
        <fullName evidence="4">DUF4149 domain-containing protein</fullName>
    </recommendedName>
</protein>
<dbReference type="EMBL" id="LN871599">
    <property type="protein sequence ID" value="SIO73569.1"/>
    <property type="molecule type" value="Genomic_DNA"/>
</dbReference>
<dbReference type="VEuPathDB" id="PiroplasmaDB:BmR1_04g05635"/>
<sequence>MNQNSLCCSKGFTMFAGGAFFLVSFKPETVITNPLLLRPLLNVSWGYIFGSHLWAAISTYNKKYWENRIIPDYANSPSREIMQSRLKINESRIYRIYLENLIQTNVLANGILLVTTSALAPSNKFLRICSGAALLLSIGNVVFALPEDEKDDDVGVVKTSSTSCFLSEVLSFCTFGAIVPYVFA</sequence>
<name>A0A1N6LXF9_BABMR</name>
<evidence type="ECO:0000313" key="3">
    <source>
        <dbReference type="Proteomes" id="UP000002899"/>
    </source>
</evidence>
<keyword evidence="1" id="KW-0472">Membrane</keyword>
<evidence type="ECO:0008006" key="4">
    <source>
        <dbReference type="Google" id="ProtNLM"/>
    </source>
</evidence>
<accession>A0A1N6LXF9</accession>
<reference evidence="2 3" key="1">
    <citation type="journal article" date="2012" name="Nucleic Acids Res.">
        <title>Sequencing of the smallest Apicomplexan genome from the human pathogen Babesia microti.</title>
        <authorList>
            <person name="Cornillot E."/>
            <person name="Hadj-Kaddour K."/>
            <person name="Dassouli A."/>
            <person name="Noel B."/>
            <person name="Ranwez V."/>
            <person name="Vacherie B."/>
            <person name="Augagneur Y."/>
            <person name="Bres V."/>
            <person name="Duclos A."/>
            <person name="Randazzo S."/>
            <person name="Carcy B."/>
            <person name="Debierre-Grockiego F."/>
            <person name="Delbecq S."/>
            <person name="Moubri-Menage K."/>
            <person name="Shams-Eldin H."/>
            <person name="Usmani-Brown S."/>
            <person name="Bringaud F."/>
            <person name="Wincker P."/>
            <person name="Vivares C.P."/>
            <person name="Schwarz R.T."/>
            <person name="Schetters T.P."/>
            <person name="Krause P.J."/>
            <person name="Gorenflot A."/>
            <person name="Berry V."/>
            <person name="Barbe V."/>
            <person name="Ben Mamoun C."/>
        </authorList>
    </citation>
    <scope>NUCLEOTIDE SEQUENCE [LARGE SCALE GENOMIC DNA]</scope>
    <source>
        <strain evidence="2 3">RI</strain>
    </source>
</reference>
<feature type="transmembrane region" description="Helical" evidence="1">
    <location>
        <begin position="165"/>
        <end position="183"/>
    </location>
</feature>
<dbReference type="KEGG" id="bmic:BmR1_04g05635"/>
<evidence type="ECO:0000256" key="1">
    <source>
        <dbReference type="SAM" id="Phobius"/>
    </source>
</evidence>
<evidence type="ECO:0000313" key="2">
    <source>
        <dbReference type="EMBL" id="SIO73569.1"/>
    </source>
</evidence>
<feature type="transmembrane region" description="Helical" evidence="1">
    <location>
        <begin position="7"/>
        <end position="25"/>
    </location>
</feature>
<proteinExistence type="predicted"/>
<feature type="transmembrane region" description="Helical" evidence="1">
    <location>
        <begin position="125"/>
        <end position="145"/>
    </location>
</feature>
<dbReference type="RefSeq" id="XP_021337656.1">
    <property type="nucleotide sequence ID" value="XM_021482415.1"/>
</dbReference>
<dbReference type="Proteomes" id="UP000002899">
    <property type="component" value="Chromosome IV"/>
</dbReference>
<dbReference type="OrthoDB" id="360207at2759"/>
<reference evidence="2 3" key="3">
    <citation type="journal article" date="2016" name="Sci. Rep.">
        <title>Genome-wide diversity and gene expression profiling of Babesia microti isolates identify polymorphic genes that mediate host-pathogen interactions.</title>
        <authorList>
            <person name="Silva J.C."/>
            <person name="Cornillot E."/>
            <person name="McCracken C."/>
            <person name="Usmani-Brown S."/>
            <person name="Dwivedi A."/>
            <person name="Ifeonu O.O."/>
            <person name="Crabtree J."/>
            <person name="Gotia H.T."/>
            <person name="Virji A.Z."/>
            <person name="Reynes C."/>
            <person name="Colinge J."/>
            <person name="Kumar V."/>
            <person name="Lawres L."/>
            <person name="Pazzi J.E."/>
            <person name="Pablo J.V."/>
            <person name="Hung C."/>
            <person name="Brancato J."/>
            <person name="Kumari P."/>
            <person name="Orvis J."/>
            <person name="Tretina K."/>
            <person name="Chibucos M."/>
            <person name="Ott S."/>
            <person name="Sadzewicz L."/>
            <person name="Sengamalay N."/>
            <person name="Shetty A.C."/>
            <person name="Su Q."/>
            <person name="Tallon L."/>
            <person name="Fraser C.M."/>
            <person name="Frutos R."/>
            <person name="Molina D.M."/>
            <person name="Krause P.J."/>
            <person name="Ben Mamoun C."/>
        </authorList>
    </citation>
    <scope>NUCLEOTIDE SEQUENCE [LARGE SCALE GENOMIC DNA]</scope>
    <source>
        <strain evidence="2 3">RI</strain>
    </source>
</reference>
<keyword evidence="1" id="KW-0812">Transmembrane</keyword>
<keyword evidence="3" id="KW-1185">Reference proteome</keyword>
<keyword evidence="1" id="KW-1133">Transmembrane helix</keyword>
<reference evidence="2 3" key="2">
    <citation type="journal article" date="2013" name="PLoS ONE">
        <title>Whole genome mapping and re-organization of the nuclear and mitochondrial genomes of Babesia microti isolates.</title>
        <authorList>
            <person name="Cornillot E."/>
            <person name="Dassouli A."/>
            <person name="Garg A."/>
            <person name="Pachikara N."/>
            <person name="Randazzo S."/>
            <person name="Depoix D."/>
            <person name="Carcy B."/>
            <person name="Delbecq S."/>
            <person name="Frutos R."/>
            <person name="Silva J.C."/>
            <person name="Sutton R."/>
            <person name="Krause P.J."/>
            <person name="Mamoun C.B."/>
        </authorList>
    </citation>
    <scope>NUCLEOTIDE SEQUENCE [LARGE SCALE GENOMIC DNA]</scope>
    <source>
        <strain evidence="2 3">RI</strain>
    </source>
</reference>
<dbReference type="GeneID" id="24425771"/>
<feature type="transmembrane region" description="Helical" evidence="1">
    <location>
        <begin position="45"/>
        <end position="61"/>
    </location>
</feature>
<dbReference type="AlphaFoldDB" id="A0A1N6LXF9"/>